<accession>A0AAW7T893</accession>
<comment type="caution">
    <text evidence="1">The sequence shown here is derived from an EMBL/GenBank/DDBJ whole genome shotgun (WGS) entry which is preliminary data.</text>
</comment>
<dbReference type="AlphaFoldDB" id="A0AAW7T893"/>
<protein>
    <recommendedName>
        <fullName evidence="3">DUF2934 domain-containing protein</fullName>
    </recommendedName>
</protein>
<dbReference type="RefSeq" id="WP_198108627.1">
    <property type="nucleotide sequence ID" value="NZ_JAEDWX010000012.1"/>
</dbReference>
<gene>
    <name evidence="1" type="ORF">QZM33_26625</name>
</gene>
<dbReference type="EMBL" id="JAUJRV010000031">
    <property type="protein sequence ID" value="MDN7798520.1"/>
    <property type="molecule type" value="Genomic_DNA"/>
</dbReference>
<evidence type="ECO:0000313" key="2">
    <source>
        <dbReference type="Proteomes" id="UP001171620"/>
    </source>
</evidence>
<evidence type="ECO:0000313" key="1">
    <source>
        <dbReference type="EMBL" id="MDN7798520.1"/>
    </source>
</evidence>
<name>A0AAW7T893_BURVI</name>
<organism evidence="1 2">
    <name type="scientific">Burkholderia vietnamiensis</name>
    <dbReference type="NCBI Taxonomy" id="60552"/>
    <lineage>
        <taxon>Bacteria</taxon>
        <taxon>Pseudomonadati</taxon>
        <taxon>Pseudomonadota</taxon>
        <taxon>Betaproteobacteria</taxon>
        <taxon>Burkholderiales</taxon>
        <taxon>Burkholderiaceae</taxon>
        <taxon>Burkholderia</taxon>
        <taxon>Burkholderia cepacia complex</taxon>
    </lineage>
</organism>
<evidence type="ECO:0008006" key="3">
    <source>
        <dbReference type="Google" id="ProtNLM"/>
    </source>
</evidence>
<proteinExistence type="predicted"/>
<dbReference type="Proteomes" id="UP001171620">
    <property type="component" value="Unassembled WGS sequence"/>
</dbReference>
<reference evidence="1" key="1">
    <citation type="submission" date="2023-07" db="EMBL/GenBank/DDBJ databases">
        <title>A collection of bacterial strains from the Burkholderia cepacia Research Laboratory and Repository.</title>
        <authorList>
            <person name="Lipuma J."/>
            <person name="Spilker T."/>
            <person name="Caverly L."/>
        </authorList>
    </citation>
    <scope>NUCLEOTIDE SEQUENCE</scope>
    <source>
        <strain evidence="1">AU44268</strain>
    </source>
</reference>
<sequence length="94" mass="11016">MQDIFEPKREPARSIYNAFQAEAMKRKGRHVEEWIVAEREAVFREATQQAQRFGLRVPSINEIEQAERYATGSIDYGAKWAYAIVEMMHKPAVW</sequence>